<feature type="compositionally biased region" description="Polar residues" evidence="1">
    <location>
        <begin position="107"/>
        <end position="124"/>
    </location>
</feature>
<dbReference type="EMBL" id="SNRW01047327">
    <property type="protein sequence ID" value="KAA6315657.1"/>
    <property type="molecule type" value="Genomic_DNA"/>
</dbReference>
<comment type="caution">
    <text evidence="2">The sequence shown here is derived from an EMBL/GenBank/DDBJ whole genome shotgun (WGS) entry which is preliminary data.</text>
</comment>
<name>A0A5J4Q1W9_9EUKA</name>
<feature type="compositionally biased region" description="Low complexity" evidence="1">
    <location>
        <begin position="125"/>
        <end position="140"/>
    </location>
</feature>
<feature type="compositionally biased region" description="Basic and acidic residues" evidence="1">
    <location>
        <begin position="28"/>
        <end position="37"/>
    </location>
</feature>
<feature type="compositionally biased region" description="Polar residues" evidence="1">
    <location>
        <begin position="59"/>
        <end position="74"/>
    </location>
</feature>
<accession>A0A5J4Q1W9</accession>
<gene>
    <name evidence="2" type="ORF">EZS28_055385</name>
</gene>
<reference evidence="2 3" key="1">
    <citation type="submission" date="2019-03" db="EMBL/GenBank/DDBJ databases">
        <title>Single cell metagenomics reveals metabolic interactions within the superorganism composed of flagellate Streblomastix strix and complex community of Bacteroidetes bacteria on its surface.</title>
        <authorList>
            <person name="Treitli S.C."/>
            <person name="Kolisko M."/>
            <person name="Husnik F."/>
            <person name="Keeling P."/>
            <person name="Hampl V."/>
        </authorList>
    </citation>
    <scope>NUCLEOTIDE SEQUENCE [LARGE SCALE GENOMIC DNA]</scope>
    <source>
        <strain evidence="2">ST1C</strain>
    </source>
</reference>
<feature type="compositionally biased region" description="Basic and acidic residues" evidence="1">
    <location>
        <begin position="141"/>
        <end position="179"/>
    </location>
</feature>
<feature type="non-terminal residue" evidence="2">
    <location>
        <position position="179"/>
    </location>
</feature>
<feature type="region of interest" description="Disordered" evidence="1">
    <location>
        <begin position="1"/>
        <end position="47"/>
    </location>
</feature>
<organism evidence="2 3">
    <name type="scientific">Streblomastix strix</name>
    <dbReference type="NCBI Taxonomy" id="222440"/>
    <lineage>
        <taxon>Eukaryota</taxon>
        <taxon>Metamonada</taxon>
        <taxon>Preaxostyla</taxon>
        <taxon>Oxymonadida</taxon>
        <taxon>Streblomastigidae</taxon>
        <taxon>Streblomastix</taxon>
    </lineage>
</organism>
<feature type="region of interest" description="Disordered" evidence="1">
    <location>
        <begin position="59"/>
        <end position="179"/>
    </location>
</feature>
<evidence type="ECO:0000313" key="3">
    <source>
        <dbReference type="Proteomes" id="UP000324800"/>
    </source>
</evidence>
<proteinExistence type="predicted"/>
<protein>
    <submittedName>
        <fullName evidence="2">Uncharacterized protein</fullName>
    </submittedName>
</protein>
<dbReference type="AlphaFoldDB" id="A0A5J4Q1W9"/>
<evidence type="ECO:0000256" key="1">
    <source>
        <dbReference type="SAM" id="MobiDB-lite"/>
    </source>
</evidence>
<feature type="non-terminal residue" evidence="2">
    <location>
        <position position="1"/>
    </location>
</feature>
<evidence type="ECO:0000313" key="2">
    <source>
        <dbReference type="EMBL" id="KAA6315657.1"/>
    </source>
</evidence>
<dbReference type="Proteomes" id="UP000324800">
    <property type="component" value="Unassembled WGS sequence"/>
</dbReference>
<feature type="compositionally biased region" description="Basic and acidic residues" evidence="1">
    <location>
        <begin position="1"/>
        <end position="16"/>
    </location>
</feature>
<sequence>RYNDQEQRTNEKRKIIADGSEGNENEDQSEHTIESKRFNNGNDSLIKNDSGMQLQITANGESNPKINVTKSSSNTKHHNVNGSDEIEGNGCRMQLQEATNENRHENNQTIDNSVNINDNEQANDSRIGGQQQNNQRSNNEIQHKQDSLNNKSEEIRSPHIHDKESEWEMKKDTPFSKSN</sequence>
<feature type="compositionally biased region" description="Polar residues" evidence="1">
    <location>
        <begin position="38"/>
        <end position="47"/>
    </location>
</feature>